<feature type="transmembrane region" description="Helical" evidence="1">
    <location>
        <begin position="142"/>
        <end position="159"/>
    </location>
</feature>
<comment type="caution">
    <text evidence="3">The sequence shown here is derived from an EMBL/GenBank/DDBJ whole genome shotgun (WGS) entry which is preliminary data.</text>
</comment>
<dbReference type="GO" id="GO:0016301">
    <property type="term" value="F:kinase activity"/>
    <property type="evidence" value="ECO:0007669"/>
    <property type="project" value="UniProtKB-KW"/>
</dbReference>
<keyword evidence="1" id="KW-1133">Transmembrane helix</keyword>
<gene>
    <name evidence="3" type="ORF">JOC31_000002</name>
</gene>
<evidence type="ECO:0000313" key="4">
    <source>
        <dbReference type="Proteomes" id="UP000809081"/>
    </source>
</evidence>
<dbReference type="RefSeq" id="WP_205016174.1">
    <property type="nucleotide sequence ID" value="NZ_JAFBEI010000001.1"/>
</dbReference>
<evidence type="ECO:0000259" key="2">
    <source>
        <dbReference type="Pfam" id="PF14501"/>
    </source>
</evidence>
<dbReference type="EMBL" id="JAFBEI010000001">
    <property type="protein sequence ID" value="MBM7635211.1"/>
    <property type="molecule type" value="Genomic_DNA"/>
</dbReference>
<keyword evidence="3" id="KW-0418">Kinase</keyword>
<dbReference type="Gene3D" id="3.30.565.10">
    <property type="entry name" value="Histidine kinase-like ATPase, C-terminal domain"/>
    <property type="match status" value="1"/>
</dbReference>
<name>A0ABS2PJQ9_9STRE</name>
<dbReference type="EC" id="2.7.13.-" evidence="3"/>
<feature type="transmembrane region" description="Helical" evidence="1">
    <location>
        <begin position="30"/>
        <end position="50"/>
    </location>
</feature>
<evidence type="ECO:0000256" key="1">
    <source>
        <dbReference type="SAM" id="Phobius"/>
    </source>
</evidence>
<feature type="domain" description="Sensor histidine kinase NatK-like C-terminal" evidence="2">
    <location>
        <begin position="324"/>
        <end position="427"/>
    </location>
</feature>
<dbReference type="SUPFAM" id="SSF55874">
    <property type="entry name" value="ATPase domain of HSP90 chaperone/DNA topoisomerase II/histidine kinase"/>
    <property type="match status" value="1"/>
</dbReference>
<feature type="transmembrane region" description="Helical" evidence="1">
    <location>
        <begin position="71"/>
        <end position="93"/>
    </location>
</feature>
<keyword evidence="1" id="KW-0812">Transmembrane</keyword>
<dbReference type="PANTHER" id="PTHR40448">
    <property type="entry name" value="TWO-COMPONENT SENSOR HISTIDINE KINASE"/>
    <property type="match status" value="1"/>
</dbReference>
<accession>A0ABS2PJQ9</accession>
<proteinExistence type="predicted"/>
<dbReference type="Proteomes" id="UP000809081">
    <property type="component" value="Unassembled WGS sequence"/>
</dbReference>
<reference evidence="3 4" key="1">
    <citation type="submission" date="2021-01" db="EMBL/GenBank/DDBJ databases">
        <title>Genomic Encyclopedia of Type Strains, Phase IV (KMG-IV): sequencing the most valuable type-strain genomes for metagenomic binning, comparative biology and taxonomic classification.</title>
        <authorList>
            <person name="Goeker M."/>
        </authorList>
    </citation>
    <scope>NUCLEOTIDE SEQUENCE [LARGE SCALE GENOMIC DNA]</scope>
    <source>
        <strain evidence="3 4">DSM 27513</strain>
    </source>
</reference>
<feature type="transmembrane region" description="Helical" evidence="1">
    <location>
        <begin position="179"/>
        <end position="197"/>
    </location>
</feature>
<protein>
    <submittedName>
        <fullName evidence="3">Two-component system sensor histidine kinase AgrC</fullName>
        <ecNumber evidence="3">2.7.13.-</ecNumber>
    </submittedName>
</protein>
<sequence>MFPGLLLITLMAKSLIEWRIFQQLTKIRQPFIFYCLLVVVESFFPYLMLLEPVMMYWMCRRQYRLPRFDRLFYSFFSLCFTDLSSRFILFLVIPSVFETSHPHELFLLISYVVSYPLYLLIHEFMSLDLEAIWIMDKGHTSIFLTLRCLLGSMMVYYFLIYALHSPYFGVFVMHHESQLKMVVLFYFLIFLALLSYLNRMSKTHVEKEATASNDQMLTDMESYNRHIEHLYCQLDHFKRSAEKELRQLKERIDEGNLSEIRQVYGDMVSPSVTGSRLTSDDLPCLSRLDVSPVKSLVFSKVIEARRKGIVVKVEVTDDIKEFHMELLDLVLCLSILLDNAIEAAVESTYPSLHIAIMADRTTQIIVVENTMAVQKQSITTIFQRDFSSKGQGRGLGLAKLSDTLAKYSNISLRTKCEEYRFTQIIYLEKNEAEK</sequence>
<keyword evidence="3" id="KW-0808">Transferase</keyword>
<keyword evidence="1" id="KW-0472">Membrane</keyword>
<dbReference type="InterPro" id="IPR036890">
    <property type="entry name" value="HATPase_C_sf"/>
</dbReference>
<dbReference type="InterPro" id="IPR032834">
    <property type="entry name" value="NatK-like_C"/>
</dbReference>
<feature type="transmembrane region" description="Helical" evidence="1">
    <location>
        <begin position="105"/>
        <end position="121"/>
    </location>
</feature>
<organism evidence="3 4">
    <name type="scientific">Streptococcus saliviloxodontae</name>
    <dbReference type="NCBI Taxonomy" id="1349416"/>
    <lineage>
        <taxon>Bacteria</taxon>
        <taxon>Bacillati</taxon>
        <taxon>Bacillota</taxon>
        <taxon>Bacilli</taxon>
        <taxon>Lactobacillales</taxon>
        <taxon>Streptococcaceae</taxon>
        <taxon>Streptococcus</taxon>
    </lineage>
</organism>
<dbReference type="Pfam" id="PF14501">
    <property type="entry name" value="HATPase_c_5"/>
    <property type="match status" value="1"/>
</dbReference>
<keyword evidence="4" id="KW-1185">Reference proteome</keyword>
<dbReference type="PANTHER" id="PTHR40448:SF1">
    <property type="entry name" value="TWO-COMPONENT SENSOR HISTIDINE KINASE"/>
    <property type="match status" value="1"/>
</dbReference>
<evidence type="ECO:0000313" key="3">
    <source>
        <dbReference type="EMBL" id="MBM7635211.1"/>
    </source>
</evidence>